<protein>
    <submittedName>
        <fullName evidence="1">Uncharacterized protein</fullName>
    </submittedName>
</protein>
<name>A0ACC2PH55_9HYME</name>
<accession>A0ACC2PH55</accession>
<reference evidence="1" key="1">
    <citation type="submission" date="2023-04" db="EMBL/GenBank/DDBJ databases">
        <title>A chromosome-level genome assembly of the parasitoid wasp Eretmocerus hayati.</title>
        <authorList>
            <person name="Zhong Y."/>
            <person name="Liu S."/>
            <person name="Liu Y."/>
        </authorList>
    </citation>
    <scope>NUCLEOTIDE SEQUENCE</scope>
    <source>
        <strain evidence="1">ZJU_SS_LIU_2023</strain>
    </source>
</reference>
<organism evidence="1 2">
    <name type="scientific">Eretmocerus hayati</name>
    <dbReference type="NCBI Taxonomy" id="131215"/>
    <lineage>
        <taxon>Eukaryota</taxon>
        <taxon>Metazoa</taxon>
        <taxon>Ecdysozoa</taxon>
        <taxon>Arthropoda</taxon>
        <taxon>Hexapoda</taxon>
        <taxon>Insecta</taxon>
        <taxon>Pterygota</taxon>
        <taxon>Neoptera</taxon>
        <taxon>Endopterygota</taxon>
        <taxon>Hymenoptera</taxon>
        <taxon>Apocrita</taxon>
        <taxon>Proctotrupomorpha</taxon>
        <taxon>Chalcidoidea</taxon>
        <taxon>Aphelinidae</taxon>
        <taxon>Aphelininae</taxon>
        <taxon>Eretmocerus</taxon>
    </lineage>
</organism>
<evidence type="ECO:0000313" key="1">
    <source>
        <dbReference type="EMBL" id="KAJ8682413.1"/>
    </source>
</evidence>
<sequence length="768" mass="89781">MVFRELWFDSRMRGAEEQRADPTDIFFQRIFFQIVATMECGKFNVILLTLFVMKYYQVTIVVEGVAMDNVFDSIESLSPYKVNVIVESFDDMSPLTNEIVRRANKDCVSNNFDYAELSRVTEDELNPLEKISYGIDRFVERMSLIMGIVESKNRSTIIEQMETMLLYFNWLSPFSRGKYLLNVITSERINLESFFRKAWAEHFLDLTVIEWICDEETNGIIPAWTVECEIFVRSFNPFTNIFRKEILTDTMKLFPDKTINFNGFPLTVGVYDPGEPVLVMKNDSTSIWYEGIDYMLISRLMEYINCSLHLKMERETTDLIYDHSVWRSQVFDFVLPINRIPVKSLRHLSEWQSTFINQITKINIPMYDSYHFHIMRKKTYNIEISPAAIITFAGLFYTAFIFTVWTQFLGFREPNWTLLNILTAQMGGSIEILGEMRLSKIIIQTSIYISSFIIVTLGTDYMFQIFVLRQNLPEIKTMQDLLRSDLDLIMDEEPHDLLGDIANDPDVRKIFDRTRTRRLDEGSHSFCWQTTWNSPTFDESINICFTTTVIDHYIHDSNEKYQIDQISNPIAVIMPRLDLGKMHSFFKDRLEGMMYKFLEMGMFQRWREDSVRYQKEKLEHKDPQDLKQLDENDEGVIPLQDQLSPIMVVGCALSIIALLAELAWAYLLKKSELVRLIQAFYEFQCNSGNTTLKTTDSLATLSESRKVHEKKSRLNLETLEHVRTSSSTSANFSSQTIDKIDSSRPNQDDIDNRMNQTLNQGLVEIELM</sequence>
<comment type="caution">
    <text evidence="1">The sequence shown here is derived from an EMBL/GenBank/DDBJ whole genome shotgun (WGS) entry which is preliminary data.</text>
</comment>
<proteinExistence type="predicted"/>
<dbReference type="EMBL" id="CM056741">
    <property type="protein sequence ID" value="KAJ8682413.1"/>
    <property type="molecule type" value="Genomic_DNA"/>
</dbReference>
<gene>
    <name evidence="1" type="ORF">QAD02_018205</name>
</gene>
<keyword evidence="2" id="KW-1185">Reference proteome</keyword>
<evidence type="ECO:0000313" key="2">
    <source>
        <dbReference type="Proteomes" id="UP001239111"/>
    </source>
</evidence>
<dbReference type="Proteomes" id="UP001239111">
    <property type="component" value="Chromosome 1"/>
</dbReference>